<proteinExistence type="predicted"/>
<organism evidence="1 2">
    <name type="scientific">Allohahella marinimesophila</name>
    <dbReference type="NCBI Taxonomy" id="1054972"/>
    <lineage>
        <taxon>Bacteria</taxon>
        <taxon>Pseudomonadati</taxon>
        <taxon>Pseudomonadota</taxon>
        <taxon>Gammaproteobacteria</taxon>
        <taxon>Oceanospirillales</taxon>
        <taxon>Hahellaceae</taxon>
        <taxon>Allohahella</taxon>
    </lineage>
</organism>
<evidence type="ECO:0000313" key="2">
    <source>
        <dbReference type="Proteomes" id="UP001501337"/>
    </source>
</evidence>
<gene>
    <name evidence="1" type="ORF">GCM10022278_18510</name>
</gene>
<dbReference type="EMBL" id="BAABBO010000009">
    <property type="protein sequence ID" value="GAA3960719.1"/>
    <property type="molecule type" value="Genomic_DNA"/>
</dbReference>
<sequence length="53" mass="5848">MEGALLHILHEIVLRQLDGYRYTDYNIECSLPIESLTGRMIDKGSPPSGSSGL</sequence>
<keyword evidence="2" id="KW-1185">Reference proteome</keyword>
<comment type="caution">
    <text evidence="1">The sequence shown here is derived from an EMBL/GenBank/DDBJ whole genome shotgun (WGS) entry which is preliminary data.</text>
</comment>
<reference evidence="2" key="1">
    <citation type="journal article" date="2019" name="Int. J. Syst. Evol. Microbiol.">
        <title>The Global Catalogue of Microorganisms (GCM) 10K type strain sequencing project: providing services to taxonomists for standard genome sequencing and annotation.</title>
        <authorList>
            <consortium name="The Broad Institute Genomics Platform"/>
            <consortium name="The Broad Institute Genome Sequencing Center for Infectious Disease"/>
            <person name="Wu L."/>
            <person name="Ma J."/>
        </authorList>
    </citation>
    <scope>NUCLEOTIDE SEQUENCE [LARGE SCALE GENOMIC DNA]</scope>
    <source>
        <strain evidence="2">JCM 17555</strain>
    </source>
</reference>
<protein>
    <submittedName>
        <fullName evidence="1">Uncharacterized protein</fullName>
    </submittedName>
</protein>
<evidence type="ECO:0000313" key="1">
    <source>
        <dbReference type="EMBL" id="GAA3960719.1"/>
    </source>
</evidence>
<name>A0ABP7P970_9GAMM</name>
<accession>A0ABP7P970</accession>
<dbReference type="Proteomes" id="UP001501337">
    <property type="component" value="Unassembled WGS sequence"/>
</dbReference>